<sequence>MKPLFSALTLSLFLFSACQPPAPKSIKAYYFPIKALEEPQVYEYVDDSTGQVDYWLYNTVYDKAGNQFLLGTNYNQKGEQQQFFRSQILADGAILKDYRFFQTDSSGKSHTSSAKIKEPVLYPFKPTQEEGQVYRFWVNFSIAPDTAVIYDIVRNRSLSKEALTFSWEGQELPAIQLDVEEFSETNDSINGGHWKIQGQRQEIYAQGLGLVYIKSISDAARQHSRLKRRLSSEEFQALFQNKNLKAQ</sequence>
<dbReference type="HOGENOM" id="CLU_074819_0_0_10"/>
<dbReference type="RefSeq" id="WP_002658778.1">
    <property type="nucleotide sequence ID" value="NZ_JH719942.1"/>
</dbReference>
<dbReference type="PROSITE" id="PS51257">
    <property type="entry name" value="PROKAR_LIPOPROTEIN"/>
    <property type="match status" value="1"/>
</dbReference>
<protein>
    <recommendedName>
        <fullName evidence="3">Lipoprotein</fullName>
    </recommendedName>
</protein>
<evidence type="ECO:0008006" key="3">
    <source>
        <dbReference type="Google" id="ProtNLM"/>
    </source>
</evidence>
<evidence type="ECO:0000313" key="2">
    <source>
        <dbReference type="Proteomes" id="UP000005113"/>
    </source>
</evidence>
<dbReference type="Proteomes" id="UP000005113">
    <property type="component" value="Unassembled WGS sequence"/>
</dbReference>
<dbReference type="EMBL" id="JH719942">
    <property type="protein sequence ID" value="EJF53261.1"/>
    <property type="molecule type" value="Genomic_DNA"/>
</dbReference>
<name>J0XW68_9BACT</name>
<reference evidence="2" key="1">
    <citation type="journal article" date="2012" name="Stand. Genomic Sci.">
        <title>Permanent draft genome sequence of the gliding predator Saprospira grandis strain Sa g1 (= HR1).</title>
        <authorList>
            <person name="Mavromatis K."/>
            <person name="Chertkov O."/>
            <person name="Lapidus A."/>
            <person name="Nolan M."/>
            <person name="Lucas S."/>
            <person name="Tice H."/>
            <person name="Del Rio T.G."/>
            <person name="Cheng J.F."/>
            <person name="Han C."/>
            <person name="Tapia R."/>
            <person name="Bruce D."/>
            <person name="Goodwin L.A."/>
            <person name="Pitluck S."/>
            <person name="Huntemann M."/>
            <person name="Liolios K."/>
            <person name="Pagani I."/>
            <person name="Ivanova N."/>
            <person name="Mikhailova N."/>
            <person name="Pati A."/>
            <person name="Chen A."/>
            <person name="Palaniappan K."/>
            <person name="Land M."/>
            <person name="Brambilla E.M."/>
            <person name="Rohde M."/>
            <person name="Spring S."/>
            <person name="Goker M."/>
            <person name="Detter J.C."/>
            <person name="Bristow J."/>
            <person name="Eisen J.A."/>
            <person name="Markowitz V."/>
            <person name="Hugenholtz P."/>
            <person name="Kyrpides N.C."/>
            <person name="Klenk H.P."/>
            <person name="Woyke T."/>
        </authorList>
    </citation>
    <scope>NUCLEOTIDE SEQUENCE [LARGE SCALE GENOMIC DNA]</scope>
    <source>
        <strain evidence="2">DSM 2844</strain>
    </source>
</reference>
<organism evidence="1 2">
    <name type="scientific">Saprospira grandis DSM 2844</name>
    <dbReference type="NCBI Taxonomy" id="694433"/>
    <lineage>
        <taxon>Bacteria</taxon>
        <taxon>Pseudomonadati</taxon>
        <taxon>Bacteroidota</taxon>
        <taxon>Saprospiria</taxon>
        <taxon>Saprospirales</taxon>
        <taxon>Saprospiraceae</taxon>
        <taxon>Saprospira</taxon>
    </lineage>
</organism>
<dbReference type="AlphaFoldDB" id="J0XW68"/>
<proteinExistence type="predicted"/>
<accession>J0XW68</accession>
<evidence type="ECO:0000313" key="1">
    <source>
        <dbReference type="EMBL" id="EJF53261.1"/>
    </source>
</evidence>
<gene>
    <name evidence="1" type="ORF">SapgrDRAFT_1550</name>
</gene>